<protein>
    <submittedName>
        <fullName evidence="6">Alanyl-tRNA editing protein</fullName>
    </submittedName>
</protein>
<keyword evidence="3" id="KW-0479">Metal-binding</keyword>
<dbReference type="InterPro" id="IPR012947">
    <property type="entry name" value="tRNA_SAD"/>
</dbReference>
<dbReference type="Gene3D" id="3.30.980.10">
    <property type="entry name" value="Threonyl-trna Synthetase, Chain A, domain 2"/>
    <property type="match status" value="1"/>
</dbReference>
<dbReference type="InterPro" id="IPR018164">
    <property type="entry name" value="Ala-tRNA-synth_IIc_N"/>
</dbReference>
<keyword evidence="4" id="KW-0862">Zinc</keyword>
<dbReference type="InterPro" id="IPR018165">
    <property type="entry name" value="Ala-tRNA-synth_IIc_core"/>
</dbReference>
<evidence type="ECO:0000256" key="1">
    <source>
        <dbReference type="ARBA" id="ARBA00001947"/>
    </source>
</evidence>
<dbReference type="InterPro" id="IPR009000">
    <property type="entry name" value="Transl_B-barrel_sf"/>
</dbReference>
<sequence length="244" mass="27295">MTKRLFLEDSYIRELTVNVCEIMGEKIVLDQTIFYPTGGGQECDTGMLIQDGQAFEVYQVKKEGETIVHYVKGAENVRTGSILAKIDWSRRYGLMRHHSLLHVLGAVVYEKYGALCTGNQIYSERARIDFNQLQDLTGADVSEIVEKANQIIAEDHPITYRTVSREEAEAIPGMIKTMISLLPPSVTELRLVTIDKVDEQACGGTHVNRTKEIGTLEIADIKSKGKNNKRLEVRAIPPSAGENR</sequence>
<feature type="domain" description="Alanyl-transfer RNA synthetases family profile" evidence="5">
    <location>
        <begin position="1"/>
        <end position="233"/>
    </location>
</feature>
<dbReference type="PANTHER" id="PTHR43462">
    <property type="entry name" value="ALANYL-TRNA EDITING PROTEIN"/>
    <property type="match status" value="1"/>
</dbReference>
<evidence type="ECO:0000313" key="7">
    <source>
        <dbReference type="Proteomes" id="UP001056500"/>
    </source>
</evidence>
<proteinExistence type="predicted"/>
<accession>A0ABY4W8T4</accession>
<dbReference type="InterPro" id="IPR051335">
    <property type="entry name" value="Alanyl-tRNA_Editing_Enzymes"/>
</dbReference>
<dbReference type="Proteomes" id="UP001056500">
    <property type="component" value="Chromosome"/>
</dbReference>
<dbReference type="SUPFAM" id="SSF55186">
    <property type="entry name" value="ThrRS/AlaRS common domain"/>
    <property type="match status" value="1"/>
</dbReference>
<dbReference type="Gene3D" id="2.40.30.130">
    <property type="match status" value="1"/>
</dbReference>
<keyword evidence="7" id="KW-1185">Reference proteome</keyword>
<dbReference type="PANTHER" id="PTHR43462:SF1">
    <property type="entry name" value="ALANYL-TRNA EDITING PROTEIN AARSD1"/>
    <property type="match status" value="1"/>
</dbReference>
<evidence type="ECO:0000256" key="4">
    <source>
        <dbReference type="ARBA" id="ARBA00022833"/>
    </source>
</evidence>
<dbReference type="InterPro" id="IPR018163">
    <property type="entry name" value="Thr/Ala-tRNA-synth_IIc_edit"/>
</dbReference>
<evidence type="ECO:0000256" key="2">
    <source>
        <dbReference type="ARBA" id="ARBA00004496"/>
    </source>
</evidence>
<dbReference type="EMBL" id="CP098755">
    <property type="protein sequence ID" value="USG63575.1"/>
    <property type="molecule type" value="Genomic_DNA"/>
</dbReference>
<organism evidence="6 7">
    <name type="scientific">Brevibacillus ruminantium</name>
    <dbReference type="NCBI Taxonomy" id="2950604"/>
    <lineage>
        <taxon>Bacteria</taxon>
        <taxon>Bacillati</taxon>
        <taxon>Bacillota</taxon>
        <taxon>Bacilli</taxon>
        <taxon>Bacillales</taxon>
        <taxon>Paenibacillaceae</taxon>
        <taxon>Brevibacillus</taxon>
    </lineage>
</organism>
<dbReference type="PROSITE" id="PS50860">
    <property type="entry name" value="AA_TRNA_LIGASE_II_ALA"/>
    <property type="match status" value="1"/>
</dbReference>
<dbReference type="SMART" id="SM00863">
    <property type="entry name" value="tRNA_SAD"/>
    <property type="match status" value="1"/>
</dbReference>
<dbReference type="SUPFAM" id="SSF50447">
    <property type="entry name" value="Translation proteins"/>
    <property type="match status" value="1"/>
</dbReference>
<gene>
    <name evidence="6" type="ORF">NDK47_15475</name>
</gene>
<dbReference type="Pfam" id="PF07973">
    <property type="entry name" value="tRNA_SAD"/>
    <property type="match status" value="1"/>
</dbReference>
<evidence type="ECO:0000256" key="3">
    <source>
        <dbReference type="ARBA" id="ARBA00022723"/>
    </source>
</evidence>
<comment type="subcellular location">
    <subcellularLocation>
        <location evidence="2">Cytoplasm</location>
    </subcellularLocation>
</comment>
<dbReference type="Pfam" id="PF01411">
    <property type="entry name" value="tRNA-synt_2c"/>
    <property type="match status" value="1"/>
</dbReference>
<evidence type="ECO:0000259" key="5">
    <source>
        <dbReference type="PROSITE" id="PS50860"/>
    </source>
</evidence>
<evidence type="ECO:0000313" key="6">
    <source>
        <dbReference type="EMBL" id="USG63575.1"/>
    </source>
</evidence>
<reference evidence="6" key="1">
    <citation type="submission" date="2022-06" db="EMBL/GenBank/DDBJ databases">
        <title>Genome sequencing of Brevibacillus sp. BB3-R1.</title>
        <authorList>
            <person name="Heo J."/>
            <person name="Lee D."/>
            <person name="Won M."/>
            <person name="Han B.-H."/>
            <person name="Hong S.-B."/>
            <person name="Kwon S.-W."/>
        </authorList>
    </citation>
    <scope>NUCLEOTIDE SEQUENCE</scope>
    <source>
        <strain evidence="6">BB3-R1</strain>
    </source>
</reference>
<name>A0ABY4W8T4_9BACL</name>
<comment type="cofactor">
    <cofactor evidence="1">
        <name>Zn(2+)</name>
        <dbReference type="ChEBI" id="CHEBI:29105"/>
    </cofactor>
</comment>
<dbReference type="RefSeq" id="WP_251870656.1">
    <property type="nucleotide sequence ID" value="NZ_CP098755.1"/>
</dbReference>